<protein>
    <submittedName>
        <fullName evidence="2">Uncharacterized protein</fullName>
    </submittedName>
</protein>
<organism evidence="2 3">
    <name type="scientific">Dissostichus mawsoni</name>
    <name type="common">Antarctic cod</name>
    <dbReference type="NCBI Taxonomy" id="36200"/>
    <lineage>
        <taxon>Eukaryota</taxon>
        <taxon>Metazoa</taxon>
        <taxon>Chordata</taxon>
        <taxon>Craniata</taxon>
        <taxon>Vertebrata</taxon>
        <taxon>Euteleostomi</taxon>
        <taxon>Actinopterygii</taxon>
        <taxon>Neopterygii</taxon>
        <taxon>Teleostei</taxon>
        <taxon>Neoteleostei</taxon>
        <taxon>Acanthomorphata</taxon>
        <taxon>Eupercaria</taxon>
        <taxon>Perciformes</taxon>
        <taxon>Notothenioidei</taxon>
        <taxon>Nototheniidae</taxon>
        <taxon>Dissostichus</taxon>
    </lineage>
</organism>
<evidence type="ECO:0000256" key="1">
    <source>
        <dbReference type="SAM" id="MobiDB-lite"/>
    </source>
</evidence>
<gene>
    <name evidence="2" type="ORF">F7725_012713</name>
</gene>
<dbReference type="Proteomes" id="UP000518266">
    <property type="component" value="Unassembled WGS sequence"/>
</dbReference>
<feature type="compositionally biased region" description="Polar residues" evidence="1">
    <location>
        <begin position="82"/>
        <end position="115"/>
    </location>
</feature>
<evidence type="ECO:0000313" key="3">
    <source>
        <dbReference type="Proteomes" id="UP000518266"/>
    </source>
</evidence>
<feature type="region of interest" description="Disordered" evidence="1">
    <location>
        <begin position="62"/>
        <end position="115"/>
    </location>
</feature>
<name>A0A7J5YPP8_DISMA</name>
<evidence type="ECO:0000313" key="2">
    <source>
        <dbReference type="EMBL" id="KAF3850941.1"/>
    </source>
</evidence>
<dbReference type="EMBL" id="JAAKFY010000010">
    <property type="protein sequence ID" value="KAF3850941.1"/>
    <property type="molecule type" value="Genomic_DNA"/>
</dbReference>
<feature type="compositionally biased region" description="Low complexity" evidence="1">
    <location>
        <begin position="62"/>
        <end position="76"/>
    </location>
</feature>
<dbReference type="AlphaFoldDB" id="A0A7J5YPP8"/>
<comment type="caution">
    <text evidence="2">The sequence shown here is derived from an EMBL/GenBank/DDBJ whole genome shotgun (WGS) entry which is preliminary data.</text>
</comment>
<accession>A0A7J5YPP8</accession>
<proteinExistence type="predicted"/>
<dbReference type="OrthoDB" id="8963826at2759"/>
<keyword evidence="3" id="KW-1185">Reference proteome</keyword>
<sequence length="115" mass="12309">MAQVTNPKTFPCSLPLSRTNCNISGYIICCFNSKDQDISRTEGSGDITEDFAHESTIRATTFSSLSSTKSPSVTASHETETSDTLKTAITRASSLYSTEKPTSGSAKTQDTVTKV</sequence>
<reference evidence="2 3" key="1">
    <citation type="submission" date="2020-03" db="EMBL/GenBank/DDBJ databases">
        <title>Dissostichus mawsoni Genome sequencing and assembly.</title>
        <authorList>
            <person name="Park H."/>
        </authorList>
    </citation>
    <scope>NUCLEOTIDE SEQUENCE [LARGE SCALE GENOMIC DNA]</scope>
    <source>
        <strain evidence="2">DM0001</strain>
        <tissue evidence="2">Muscle</tissue>
    </source>
</reference>